<dbReference type="GO" id="GO:0016491">
    <property type="term" value="F:oxidoreductase activity"/>
    <property type="evidence" value="ECO:0007669"/>
    <property type="project" value="InterPro"/>
</dbReference>
<dbReference type="RefSeq" id="WP_133636193.1">
    <property type="nucleotide sequence ID" value="NZ_SNZJ01000010.1"/>
</dbReference>
<dbReference type="PANTHER" id="PTHR30543:SF21">
    <property type="entry name" value="NAD(P)H-DEPENDENT FMN REDUCTASE LOT6"/>
    <property type="match status" value="1"/>
</dbReference>
<keyword evidence="2" id="KW-0288">FMN</keyword>
<dbReference type="OrthoDB" id="9812295at2"/>
<dbReference type="AlphaFoldDB" id="A0A4R6ZL44"/>
<comment type="cofactor">
    <cofactor evidence="1">
        <name>FMN</name>
        <dbReference type="ChEBI" id="CHEBI:58210"/>
    </cofactor>
</comment>
<sequence length="196" mass="21211">MTDRQPHPRILVFAGSSRAGSYNKALARLAAERIEQLGGRPTFIDLRDHPMPLYDGDLEAEQGLPENALVLRRGLADHEGLLIASPEYNGFITPLLKNTLDWLTRPHEGESGLALFEGKLAALVSASPGGLGGIRSLGLARQLLANIGVTVLPDQLAVAKAAEAFDDTGRLRDEKQREKLDAICGRLVDSLHRLHG</sequence>
<comment type="caution">
    <text evidence="4">The sequence shown here is derived from an EMBL/GenBank/DDBJ whole genome shotgun (WGS) entry which is preliminary data.</text>
</comment>
<feature type="domain" description="NADPH-dependent FMN reductase-like" evidence="3">
    <location>
        <begin position="8"/>
        <end position="162"/>
    </location>
</feature>
<evidence type="ECO:0000313" key="4">
    <source>
        <dbReference type="EMBL" id="TDR53005.1"/>
    </source>
</evidence>
<dbReference type="Proteomes" id="UP000295212">
    <property type="component" value="Unassembled WGS sequence"/>
</dbReference>
<evidence type="ECO:0000313" key="5">
    <source>
        <dbReference type="Proteomes" id="UP000295212"/>
    </source>
</evidence>
<organism evidence="4 5">
    <name type="scientific">Halomonas ventosae</name>
    <dbReference type="NCBI Taxonomy" id="229007"/>
    <lineage>
        <taxon>Bacteria</taxon>
        <taxon>Pseudomonadati</taxon>
        <taxon>Pseudomonadota</taxon>
        <taxon>Gammaproteobacteria</taxon>
        <taxon>Oceanospirillales</taxon>
        <taxon>Halomonadaceae</taxon>
        <taxon>Halomonas</taxon>
    </lineage>
</organism>
<proteinExistence type="predicted"/>
<keyword evidence="2" id="KW-0285">Flavoprotein</keyword>
<dbReference type="PANTHER" id="PTHR30543">
    <property type="entry name" value="CHROMATE REDUCTASE"/>
    <property type="match status" value="1"/>
</dbReference>
<evidence type="ECO:0000256" key="1">
    <source>
        <dbReference type="ARBA" id="ARBA00001917"/>
    </source>
</evidence>
<dbReference type="EMBL" id="SNZJ01000010">
    <property type="protein sequence ID" value="TDR53005.1"/>
    <property type="molecule type" value="Genomic_DNA"/>
</dbReference>
<gene>
    <name evidence="4" type="ORF">DFP85_11071</name>
</gene>
<dbReference type="Pfam" id="PF03358">
    <property type="entry name" value="FMN_red"/>
    <property type="match status" value="1"/>
</dbReference>
<name>A0A4R6ZL44_9GAMM</name>
<evidence type="ECO:0000256" key="2">
    <source>
        <dbReference type="ARBA" id="ARBA00022643"/>
    </source>
</evidence>
<evidence type="ECO:0000259" key="3">
    <source>
        <dbReference type="Pfam" id="PF03358"/>
    </source>
</evidence>
<dbReference type="Gene3D" id="3.40.50.360">
    <property type="match status" value="1"/>
</dbReference>
<dbReference type="GO" id="GO:0005829">
    <property type="term" value="C:cytosol"/>
    <property type="evidence" value="ECO:0007669"/>
    <property type="project" value="TreeGrafter"/>
</dbReference>
<dbReference type="GO" id="GO:0010181">
    <property type="term" value="F:FMN binding"/>
    <property type="evidence" value="ECO:0007669"/>
    <property type="project" value="TreeGrafter"/>
</dbReference>
<protein>
    <submittedName>
        <fullName evidence="4">NAD(P)H-dependent FMN reductase</fullName>
    </submittedName>
</protein>
<reference evidence="4 5" key="1">
    <citation type="submission" date="2019-03" db="EMBL/GenBank/DDBJ databases">
        <title>Genomic Encyclopedia of Type Strains, Phase III (KMG-III): the genomes of soil and plant-associated and newly described type strains.</title>
        <authorList>
            <person name="Whitman W."/>
        </authorList>
    </citation>
    <scope>NUCLEOTIDE SEQUENCE [LARGE SCALE GENOMIC DNA]</scope>
    <source>
        <strain evidence="4 5">CECT 5797</strain>
    </source>
</reference>
<dbReference type="InterPro" id="IPR050712">
    <property type="entry name" value="NAD(P)H-dep_reductase"/>
</dbReference>
<accession>A0A4R6ZL44</accession>
<dbReference type="InterPro" id="IPR005025">
    <property type="entry name" value="FMN_Rdtase-like_dom"/>
</dbReference>
<dbReference type="InterPro" id="IPR029039">
    <property type="entry name" value="Flavoprotein-like_sf"/>
</dbReference>
<dbReference type="SUPFAM" id="SSF52218">
    <property type="entry name" value="Flavoproteins"/>
    <property type="match status" value="1"/>
</dbReference>